<sequence>MEQSFGLSDRRSLIATLALLPLAACATPMGRYTVEDAVRRLLELSSQRAFARLTEPGGFYDDQLTRIVPPDLGGGQGGAVLSALLRTNAVRNQVARALNDVAVDLADNAMPIVMDAVHRMTLADAVSVLRGGPTAATDLLAREARGSVVEALLPGASRALRSDMFEMLSAALSATGGRDYMALADNLSGQIGDAIFRAIGREEAEIRRDPAATHDPVLMALLR</sequence>
<evidence type="ECO:0000313" key="2">
    <source>
        <dbReference type="Proteomes" id="UP001176471"/>
    </source>
</evidence>
<keyword evidence="2" id="KW-1185">Reference proteome</keyword>
<evidence type="ECO:0000313" key="1">
    <source>
        <dbReference type="EMBL" id="MDO7836797.1"/>
    </source>
</evidence>
<reference evidence="1" key="1">
    <citation type="submission" date="2023-07" db="EMBL/GenBank/DDBJ databases">
        <title>Bacterial whole genome sequence for Sphingobium sp. HBC34.</title>
        <authorList>
            <person name="Le V."/>
            <person name="Ko S.-R."/>
            <person name="Ahn C.-Y."/>
            <person name="Oh H.-M."/>
        </authorList>
    </citation>
    <scope>NUCLEOTIDE SEQUENCE</scope>
    <source>
        <strain evidence="1">HBC34</strain>
    </source>
</reference>
<organism evidence="1 2">
    <name type="scientific">Sphingobium cyanobacteriorum</name>
    <dbReference type="NCBI Taxonomy" id="3063954"/>
    <lineage>
        <taxon>Bacteria</taxon>
        <taxon>Pseudomonadati</taxon>
        <taxon>Pseudomonadota</taxon>
        <taxon>Alphaproteobacteria</taxon>
        <taxon>Sphingomonadales</taxon>
        <taxon>Sphingomonadaceae</taxon>
        <taxon>Sphingobium</taxon>
    </lineage>
</organism>
<dbReference type="RefSeq" id="WP_304537213.1">
    <property type="nucleotide sequence ID" value="NZ_JAUQOM010000011.1"/>
</dbReference>
<protein>
    <submittedName>
        <fullName evidence="1">DUF4197 domain-containing protein</fullName>
    </submittedName>
</protein>
<name>A0ABT8ZRH3_9SPHN</name>
<gene>
    <name evidence="1" type="ORF">Q4610_17250</name>
</gene>
<dbReference type="InterPro" id="IPR025245">
    <property type="entry name" value="DUF4197"/>
</dbReference>
<dbReference type="EMBL" id="JAUQOM010000011">
    <property type="protein sequence ID" value="MDO7836797.1"/>
    <property type="molecule type" value="Genomic_DNA"/>
</dbReference>
<dbReference type="Pfam" id="PF13852">
    <property type="entry name" value="DUF4197"/>
    <property type="match status" value="1"/>
</dbReference>
<accession>A0ABT8ZRH3</accession>
<proteinExistence type="predicted"/>
<dbReference type="Proteomes" id="UP001176471">
    <property type="component" value="Unassembled WGS sequence"/>
</dbReference>
<comment type="caution">
    <text evidence="1">The sequence shown here is derived from an EMBL/GenBank/DDBJ whole genome shotgun (WGS) entry which is preliminary data.</text>
</comment>